<gene>
    <name evidence="1" type="ORF">E9934_08140</name>
</gene>
<dbReference type="AlphaFoldDB" id="A0A4S8NHY0"/>
<protein>
    <recommendedName>
        <fullName evidence="3">DUF559 domain-containing protein</fullName>
    </recommendedName>
</protein>
<evidence type="ECO:0000313" key="2">
    <source>
        <dbReference type="Proteomes" id="UP000307087"/>
    </source>
</evidence>
<dbReference type="RefSeq" id="WP_136562387.1">
    <property type="nucleotide sequence ID" value="NZ_BAABLS010000003.1"/>
</dbReference>
<accession>A0A4S8NHY0</accession>
<reference evidence="1 2" key="1">
    <citation type="journal article" date="2009" name="Int. J. Syst. Evol. Microbiol.">
        <title>Nocardioides caeni sp. nov., isolated from wastewater.</title>
        <authorList>
            <person name="Yoon J.H."/>
            <person name="Kang S.J."/>
            <person name="Park S."/>
            <person name="Kim W."/>
            <person name="Oh T.K."/>
        </authorList>
    </citation>
    <scope>NUCLEOTIDE SEQUENCE [LARGE SCALE GENOMIC DNA]</scope>
    <source>
        <strain evidence="1 2">DSM 23134</strain>
    </source>
</reference>
<name>A0A4S8NHY0_9ACTN</name>
<dbReference type="InterPro" id="IPR011335">
    <property type="entry name" value="Restrct_endonuc-II-like"/>
</dbReference>
<sequence length="350" mass="39053">MSGVVHRPGTTRCAQYGGSTILERMEISDLLDGRLFTIAGAVDGGVRRSAARSLVDTGQVRPVLRDVYVAAAVPDDLGLRARAASLVMPPHAVVCDRSAAWLWGIDLLDFAELDLPPRLDVVSFGGKDGSHRQDVFGGKRCLAPDEITQVRGICVTTPIRTACDIACLRERYRALAALDAFRREFAISQAELAAYVARFRGRRGVIQLRQMVALSKDGVDSQPESWVRLMIHDVGLPIPADQVWVQVPGWGWVRMENAYEHLRIAVEYDGEEFHTSEDDRERDRLRREALAAIGWVVIVVRKADLSASARTTWLSQLDQEIDLRKPAAHSKRIFARGPDLYVPRGPRRRR</sequence>
<dbReference type="EMBL" id="STGW01000004">
    <property type="protein sequence ID" value="THV14624.1"/>
    <property type="molecule type" value="Genomic_DNA"/>
</dbReference>
<dbReference type="SUPFAM" id="SSF52980">
    <property type="entry name" value="Restriction endonuclease-like"/>
    <property type="match status" value="1"/>
</dbReference>
<dbReference type="Proteomes" id="UP000307087">
    <property type="component" value="Unassembled WGS sequence"/>
</dbReference>
<proteinExistence type="predicted"/>
<evidence type="ECO:0008006" key="3">
    <source>
        <dbReference type="Google" id="ProtNLM"/>
    </source>
</evidence>
<comment type="caution">
    <text evidence="1">The sequence shown here is derived from an EMBL/GenBank/DDBJ whole genome shotgun (WGS) entry which is preliminary data.</text>
</comment>
<dbReference type="Gene3D" id="3.40.960.10">
    <property type="entry name" value="VSR Endonuclease"/>
    <property type="match status" value="1"/>
</dbReference>
<organism evidence="1 2">
    <name type="scientific">Nocardioides caeni</name>
    <dbReference type="NCBI Taxonomy" id="574700"/>
    <lineage>
        <taxon>Bacteria</taxon>
        <taxon>Bacillati</taxon>
        <taxon>Actinomycetota</taxon>
        <taxon>Actinomycetes</taxon>
        <taxon>Propionibacteriales</taxon>
        <taxon>Nocardioidaceae</taxon>
        <taxon>Nocardioides</taxon>
    </lineage>
</organism>
<evidence type="ECO:0000313" key="1">
    <source>
        <dbReference type="EMBL" id="THV14624.1"/>
    </source>
</evidence>
<keyword evidence="2" id="KW-1185">Reference proteome</keyword>